<gene>
    <name evidence="2" type="ORF">L8V00_09010</name>
</gene>
<feature type="transmembrane region" description="Helical" evidence="1">
    <location>
        <begin position="114"/>
        <end position="133"/>
    </location>
</feature>
<keyword evidence="1" id="KW-0472">Membrane</keyword>
<protein>
    <recommendedName>
        <fullName evidence="4">Membrane protein YkvI</fullName>
    </recommendedName>
</protein>
<evidence type="ECO:0000313" key="2">
    <source>
        <dbReference type="EMBL" id="MCZ9290336.1"/>
    </source>
</evidence>
<dbReference type="Proteomes" id="UP001146469">
    <property type="component" value="Unassembled WGS sequence"/>
</dbReference>
<feature type="transmembrane region" description="Helical" evidence="1">
    <location>
        <begin position="39"/>
        <end position="62"/>
    </location>
</feature>
<feature type="transmembrane region" description="Helical" evidence="1">
    <location>
        <begin position="217"/>
        <end position="241"/>
    </location>
</feature>
<keyword evidence="3" id="KW-1185">Reference proteome</keyword>
<keyword evidence="1" id="KW-0812">Transmembrane</keyword>
<dbReference type="PANTHER" id="PTHR37814:SF1">
    <property type="entry name" value="MEMBRANE PROTEIN"/>
    <property type="match status" value="1"/>
</dbReference>
<dbReference type="PANTHER" id="PTHR37814">
    <property type="entry name" value="CONSERVED MEMBRANE PROTEIN"/>
    <property type="match status" value="1"/>
</dbReference>
<evidence type="ECO:0000256" key="1">
    <source>
        <dbReference type="SAM" id="Phobius"/>
    </source>
</evidence>
<evidence type="ECO:0000313" key="3">
    <source>
        <dbReference type="Proteomes" id="UP001146469"/>
    </source>
</evidence>
<dbReference type="InterPro" id="IPR038728">
    <property type="entry name" value="YkvI-like"/>
</dbReference>
<keyword evidence="1" id="KW-1133">Transmembrane helix</keyword>
<feature type="transmembrane region" description="Helical" evidence="1">
    <location>
        <begin position="180"/>
        <end position="205"/>
    </location>
</feature>
<accession>A0A9X3LLQ9</accession>
<comment type="caution">
    <text evidence="2">The sequence shown here is derived from an EMBL/GenBank/DDBJ whole genome shotgun (WGS) entry which is preliminary data.</text>
</comment>
<reference evidence="2" key="1">
    <citation type="submission" date="2022-02" db="EMBL/GenBank/DDBJ databases">
        <title>Corynebacterium sp. from urogenital microbiome.</title>
        <authorList>
            <person name="Cappelli E.A."/>
            <person name="Ribeiro T.G."/>
            <person name="Peixe L."/>
        </authorList>
    </citation>
    <scope>NUCLEOTIDE SEQUENCE</scope>
    <source>
        <strain evidence="2">C8Ua_174</strain>
    </source>
</reference>
<evidence type="ECO:0008006" key="4">
    <source>
        <dbReference type="Google" id="ProtNLM"/>
    </source>
</evidence>
<dbReference type="EMBL" id="JAKMUT010000008">
    <property type="protein sequence ID" value="MCZ9290336.1"/>
    <property type="molecule type" value="Genomic_DNA"/>
</dbReference>
<feature type="transmembrane region" description="Helical" evidence="1">
    <location>
        <begin position="261"/>
        <end position="285"/>
    </location>
</feature>
<dbReference type="RefSeq" id="WP_269944815.1">
    <property type="nucleotide sequence ID" value="NZ_JAKMUT010000008.1"/>
</dbReference>
<feature type="transmembrane region" description="Helical" evidence="1">
    <location>
        <begin position="297"/>
        <end position="316"/>
    </location>
</feature>
<name>A0A9X3LLQ9_9CORY</name>
<sequence>MKRTFSIAMAFVGLTVGAGFATGQEVIQYFISFGLNGIWGAVLAGIVMTLAGSVILQVGSYFLADEHRMVFRNVAHPIVSRFLDVSVTITLFAVGFVMLAGAGSNLEQQFGLPAWAGALLMTGVVLAAGMLDVEKVSQVIGALTPLIIIAVIFAFVYTMINMPSDTSHLNEIAMAEESPVSPWFVSALNYNGLALLLGVSMSLVIGGNYASPKEAGMGGLMGGVLYTIMLIIAAITLYLNIETVQGSDVPMLAMMDDISPVLGVIMAIIIFFMIFNTAIGMFYALGKRLTASTDKSFRPVFVVVTLIGYGISFVGFDTLMTYVYPVIGYIGLVMIVVMIVWWLRSRARIFAESKRRDRIHELAHAREHDDEEYTDEDRQELRKLVGESNIEDKELHETITDEVKSEIPDEELEK</sequence>
<feature type="transmembrane region" description="Helical" evidence="1">
    <location>
        <begin position="322"/>
        <end position="343"/>
    </location>
</feature>
<feature type="transmembrane region" description="Helical" evidence="1">
    <location>
        <begin position="82"/>
        <end position="102"/>
    </location>
</feature>
<dbReference type="AlphaFoldDB" id="A0A9X3LLQ9"/>
<organism evidence="2 3">
    <name type="scientific">Corynebacterium evansiae</name>
    <dbReference type="NCBI Taxonomy" id="2913499"/>
    <lineage>
        <taxon>Bacteria</taxon>
        <taxon>Bacillati</taxon>
        <taxon>Actinomycetota</taxon>
        <taxon>Actinomycetes</taxon>
        <taxon>Mycobacteriales</taxon>
        <taxon>Corynebacteriaceae</taxon>
        <taxon>Corynebacterium</taxon>
    </lineage>
</organism>
<proteinExistence type="predicted"/>
<feature type="transmembrane region" description="Helical" evidence="1">
    <location>
        <begin position="140"/>
        <end position="160"/>
    </location>
</feature>